<organism evidence="1 2">
    <name type="scientific">Phytophthora sojae (strain P6497)</name>
    <name type="common">Soybean stem and root rot agent</name>
    <name type="synonym">Phytophthora megasperma f. sp. glycines</name>
    <dbReference type="NCBI Taxonomy" id="1094619"/>
    <lineage>
        <taxon>Eukaryota</taxon>
        <taxon>Sar</taxon>
        <taxon>Stramenopiles</taxon>
        <taxon>Oomycota</taxon>
        <taxon>Peronosporomycetes</taxon>
        <taxon>Peronosporales</taxon>
        <taxon>Peronosporaceae</taxon>
        <taxon>Phytophthora</taxon>
    </lineage>
</organism>
<dbReference type="InParanoid" id="G5AHC6"/>
<dbReference type="EMBL" id="JH159169">
    <property type="protein sequence ID" value="EGZ05104.1"/>
    <property type="molecule type" value="Genomic_DNA"/>
</dbReference>
<keyword evidence="2" id="KW-1185">Reference proteome</keyword>
<evidence type="ECO:0000313" key="2">
    <source>
        <dbReference type="Proteomes" id="UP000002640"/>
    </source>
</evidence>
<reference evidence="1 2" key="1">
    <citation type="journal article" date="2006" name="Science">
        <title>Phytophthora genome sequences uncover evolutionary origins and mechanisms of pathogenesis.</title>
        <authorList>
            <person name="Tyler B.M."/>
            <person name="Tripathy S."/>
            <person name="Zhang X."/>
            <person name="Dehal P."/>
            <person name="Jiang R.H."/>
            <person name="Aerts A."/>
            <person name="Arredondo F.D."/>
            <person name="Baxter L."/>
            <person name="Bensasson D."/>
            <person name="Beynon J.L."/>
            <person name="Chapman J."/>
            <person name="Damasceno C.M."/>
            <person name="Dorrance A.E."/>
            <person name="Dou D."/>
            <person name="Dickerman A.W."/>
            <person name="Dubchak I.L."/>
            <person name="Garbelotto M."/>
            <person name="Gijzen M."/>
            <person name="Gordon S.G."/>
            <person name="Govers F."/>
            <person name="Grunwald N.J."/>
            <person name="Huang W."/>
            <person name="Ivors K.L."/>
            <person name="Jones R.W."/>
            <person name="Kamoun S."/>
            <person name="Krampis K."/>
            <person name="Lamour K.H."/>
            <person name="Lee M.K."/>
            <person name="McDonald W.H."/>
            <person name="Medina M."/>
            <person name="Meijer H.J."/>
            <person name="Nordberg E.K."/>
            <person name="Maclean D.J."/>
            <person name="Ospina-Giraldo M.D."/>
            <person name="Morris P.F."/>
            <person name="Phuntumart V."/>
            <person name="Putnam N.H."/>
            <person name="Rash S."/>
            <person name="Rose J.K."/>
            <person name="Sakihama Y."/>
            <person name="Salamov A.A."/>
            <person name="Savidor A."/>
            <person name="Scheuring C.F."/>
            <person name="Smith B.M."/>
            <person name="Sobral B.W."/>
            <person name="Terry A."/>
            <person name="Torto-Alalibo T.A."/>
            <person name="Win J."/>
            <person name="Xu Z."/>
            <person name="Zhang H."/>
            <person name="Grigoriev I.V."/>
            <person name="Rokhsar D.S."/>
            <person name="Boore J.L."/>
        </authorList>
    </citation>
    <scope>NUCLEOTIDE SEQUENCE [LARGE SCALE GENOMIC DNA]</scope>
    <source>
        <strain evidence="1 2">P6497</strain>
    </source>
</reference>
<dbReference type="Proteomes" id="UP000002640">
    <property type="component" value="Unassembled WGS sequence"/>
</dbReference>
<dbReference type="KEGG" id="psoj:PHYSODRAFT_307972"/>
<name>G5AHC6_PHYSP</name>
<protein>
    <submittedName>
        <fullName evidence="1">Uncharacterized protein</fullName>
    </submittedName>
</protein>
<evidence type="ECO:0000313" key="1">
    <source>
        <dbReference type="EMBL" id="EGZ05104.1"/>
    </source>
</evidence>
<proteinExistence type="predicted"/>
<accession>G5AHC6</accession>
<gene>
    <name evidence="1" type="ORF">PHYSODRAFT_307972</name>
</gene>
<dbReference type="RefSeq" id="XP_009539476.1">
    <property type="nucleotide sequence ID" value="XM_009541181.1"/>
</dbReference>
<dbReference type="GeneID" id="20642975"/>
<dbReference type="OMA" id="IATAFEC"/>
<dbReference type="AlphaFoldDB" id="G5AHC6"/>
<sequence length="632" mass="71312">MFVVAVDLVEYFSTILDKIDSYYKHNATTNITARPSHSFACKVRLEWGNRSSRLLGRTAAVLLLACHSIDHSSQPIYKNFASISRTFINITNKDEPKKRSERDVLNPSSDRYQKGSLWSYGFILALLEYCSSEEHQSRTGMVRFAEPKELNVDKRDVWTVRAARDKMVKANQRLPFFILDEMSLAGGKNLAGFQRNVFRVCGLIVVVMGSDANVIDLVDAPHYPGSSCSAHYLWMTLVSRFPPYQFTPFEEENQRVWNEVVAQFPFVQDIALSSRGKFARYFIDSVVEYAGTHGSFKLFELLDEAFAYVSRKTQESNKFMVEQVGRDAQLAAINTSVQFQPIAKTGNFFEPPRKKQKNEEVNNTQWMRVHYANLVDSESTGCRLTDVFVSGGTMLTVIDLGRFHAHWKPLCIFPTIEEDMLLYLAVLGGRAYSGNYDFQCGSLHSTKDISATFLKRRGFNAEERSTAEKPEINTFENMVARAILCASRRNGVQGVAFDEFFAGFLGEFQGKFNNVAMTLGNSHERITVTGLLDGYAGLAKLLAATIPFLAPPNATWPHFIRDTRAHGCSFGHLSRATDKDRHDVYIQDMESTSGPPLLICECKHWSKSMTFGMMSGVVNGLESAWKESGCWR</sequence>